<dbReference type="SUPFAM" id="SSF103481">
    <property type="entry name" value="Multidrug resistance efflux transporter EmrE"/>
    <property type="match status" value="2"/>
</dbReference>
<evidence type="ECO:0000256" key="2">
    <source>
        <dbReference type="ARBA" id="ARBA00007362"/>
    </source>
</evidence>
<dbReference type="Proteomes" id="UP000596387">
    <property type="component" value="Chromosome"/>
</dbReference>
<feature type="transmembrane region" description="Helical" evidence="6">
    <location>
        <begin position="216"/>
        <end position="235"/>
    </location>
</feature>
<dbReference type="Gene3D" id="1.10.3730.20">
    <property type="match status" value="1"/>
</dbReference>
<feature type="transmembrane region" description="Helical" evidence="6">
    <location>
        <begin position="247"/>
        <end position="266"/>
    </location>
</feature>
<feature type="transmembrane region" description="Helical" evidence="6">
    <location>
        <begin position="126"/>
        <end position="144"/>
    </location>
</feature>
<evidence type="ECO:0000256" key="6">
    <source>
        <dbReference type="SAM" id="Phobius"/>
    </source>
</evidence>
<gene>
    <name evidence="8" type="ORF">GQA70_08300</name>
</gene>
<evidence type="ECO:0000256" key="3">
    <source>
        <dbReference type="ARBA" id="ARBA00022692"/>
    </source>
</evidence>
<dbReference type="Pfam" id="PF00892">
    <property type="entry name" value="EamA"/>
    <property type="match status" value="2"/>
</dbReference>
<evidence type="ECO:0000256" key="5">
    <source>
        <dbReference type="ARBA" id="ARBA00023136"/>
    </source>
</evidence>
<protein>
    <submittedName>
        <fullName evidence="8">EamA family transporter</fullName>
    </submittedName>
</protein>
<evidence type="ECO:0000313" key="9">
    <source>
        <dbReference type="Proteomes" id="UP000596387"/>
    </source>
</evidence>
<feature type="transmembrane region" description="Helical" evidence="6">
    <location>
        <begin position="272"/>
        <end position="288"/>
    </location>
</feature>
<dbReference type="InterPro" id="IPR000620">
    <property type="entry name" value="EamA_dom"/>
</dbReference>
<feature type="transmembrane region" description="Helical" evidence="6">
    <location>
        <begin position="39"/>
        <end position="59"/>
    </location>
</feature>
<comment type="similarity">
    <text evidence="2">Belongs to the EamA transporter family.</text>
</comment>
<dbReference type="PANTHER" id="PTHR32322:SF2">
    <property type="entry name" value="EAMA DOMAIN-CONTAINING PROTEIN"/>
    <property type="match status" value="1"/>
</dbReference>
<feature type="transmembrane region" description="Helical" evidence="6">
    <location>
        <begin position="102"/>
        <end position="119"/>
    </location>
</feature>
<proteinExistence type="inferred from homology"/>
<dbReference type="RefSeq" id="WP_023848186.1">
    <property type="nucleotide sequence ID" value="NZ_CP047166.1"/>
</dbReference>
<feature type="transmembrane region" description="Helical" evidence="6">
    <location>
        <begin position="188"/>
        <end position="210"/>
    </location>
</feature>
<dbReference type="InterPro" id="IPR037185">
    <property type="entry name" value="EmrE-like"/>
</dbReference>
<evidence type="ECO:0000259" key="7">
    <source>
        <dbReference type="Pfam" id="PF00892"/>
    </source>
</evidence>
<name>A0ABX7F9E1_9RHOB</name>
<evidence type="ECO:0000313" key="8">
    <source>
        <dbReference type="EMBL" id="QRF66308.1"/>
    </source>
</evidence>
<keyword evidence="4 6" id="KW-1133">Transmembrane helix</keyword>
<dbReference type="PANTHER" id="PTHR32322">
    <property type="entry name" value="INNER MEMBRANE TRANSPORTER"/>
    <property type="match status" value="1"/>
</dbReference>
<feature type="transmembrane region" description="Helical" evidence="6">
    <location>
        <begin position="156"/>
        <end position="176"/>
    </location>
</feature>
<feature type="domain" description="EamA" evidence="7">
    <location>
        <begin position="155"/>
        <end position="289"/>
    </location>
</feature>
<keyword evidence="5 6" id="KW-0472">Membrane</keyword>
<sequence length="306" mass="32257">MARKDSIGLAGAVGLTVFSAALAFNQVIIKLSNAGIGPVFGAGLRSVFALAVLAVWCLAMRRWPGGLGATLWSGLALGGLFSLEFLFLFSALDLTTVSRASIAFYCMPVWLAIIAHFTLPGERLSARRMLGLVLAVAGVAWALADPQSRGAGDLRGDLLAVCASLSWVGIALVLRLTCVSTISPEAQLTWQLGVSALVLTAVGWAIGPLWREPDPLAFAALGYGVLVASLGFLFWLRLMTIYPASDVASFSFLSPVLAVGFGWLVFDEPISVSFLGAMVLVAVGIVLINRRRPGKGAQDRRRGAPV</sequence>
<feature type="transmembrane region" description="Helical" evidence="6">
    <location>
        <begin position="71"/>
        <end position="90"/>
    </location>
</feature>
<keyword evidence="3 6" id="KW-0812">Transmembrane</keyword>
<evidence type="ECO:0000256" key="1">
    <source>
        <dbReference type="ARBA" id="ARBA00004141"/>
    </source>
</evidence>
<organism evidence="8 9">
    <name type="scientific">Ponticoccus alexandrii</name>
    <dbReference type="NCBI Taxonomy" id="1943633"/>
    <lineage>
        <taxon>Bacteria</taxon>
        <taxon>Pseudomonadati</taxon>
        <taxon>Pseudomonadota</taxon>
        <taxon>Alphaproteobacteria</taxon>
        <taxon>Rhodobacterales</taxon>
        <taxon>Roseobacteraceae</taxon>
        <taxon>Ponticoccus</taxon>
    </lineage>
</organism>
<dbReference type="InterPro" id="IPR050638">
    <property type="entry name" value="AA-Vitamin_Transporters"/>
</dbReference>
<reference evidence="8 9" key="1">
    <citation type="submission" date="2019-12" db="EMBL/GenBank/DDBJ databases">
        <title>Complete Genome Sequence of a Quorum-Sensing Bacterium,Rhodobacteraceae bacterium C31, Isolated from a marine microalgae symbiotic bacteria.</title>
        <authorList>
            <person name="Zhang Y."/>
        </authorList>
    </citation>
    <scope>NUCLEOTIDE SEQUENCE [LARGE SCALE GENOMIC DNA]</scope>
    <source>
        <strain evidence="8 9">C31</strain>
    </source>
</reference>
<comment type="subcellular location">
    <subcellularLocation>
        <location evidence="1">Membrane</location>
        <topology evidence="1">Multi-pass membrane protein</topology>
    </subcellularLocation>
</comment>
<keyword evidence="9" id="KW-1185">Reference proteome</keyword>
<dbReference type="EMBL" id="CP047166">
    <property type="protein sequence ID" value="QRF66308.1"/>
    <property type="molecule type" value="Genomic_DNA"/>
</dbReference>
<feature type="domain" description="EamA" evidence="7">
    <location>
        <begin position="15"/>
        <end position="142"/>
    </location>
</feature>
<evidence type="ECO:0000256" key="4">
    <source>
        <dbReference type="ARBA" id="ARBA00022989"/>
    </source>
</evidence>
<accession>A0ABX7F9E1</accession>